<evidence type="ECO:0000259" key="1">
    <source>
        <dbReference type="Pfam" id="PF01494"/>
    </source>
</evidence>
<dbReference type="Proteomes" id="UP001589747">
    <property type="component" value="Unassembled WGS sequence"/>
</dbReference>
<dbReference type="GO" id="GO:0016491">
    <property type="term" value="F:oxidoreductase activity"/>
    <property type="evidence" value="ECO:0007669"/>
    <property type="project" value="UniProtKB-KW"/>
</dbReference>
<dbReference type="RefSeq" id="WP_377501750.1">
    <property type="nucleotide sequence ID" value="NZ_JBHMDO010000048.1"/>
</dbReference>
<dbReference type="PANTHER" id="PTHR42685">
    <property type="entry name" value="GERANYLGERANYL DIPHOSPHATE REDUCTASE"/>
    <property type="match status" value="1"/>
</dbReference>
<name>A0ABV5KZ68_9BACL</name>
<feature type="domain" description="FAD-binding" evidence="1">
    <location>
        <begin position="4"/>
        <end position="326"/>
    </location>
</feature>
<gene>
    <name evidence="2" type="ORF">ACFFSY_31465</name>
</gene>
<dbReference type="NCBIfam" id="TIGR02032">
    <property type="entry name" value="GG-red-SF"/>
    <property type="match status" value="1"/>
</dbReference>
<organism evidence="2 3">
    <name type="scientific">Paenibacillus aurantiacus</name>
    <dbReference type="NCBI Taxonomy" id="1936118"/>
    <lineage>
        <taxon>Bacteria</taxon>
        <taxon>Bacillati</taxon>
        <taxon>Bacillota</taxon>
        <taxon>Bacilli</taxon>
        <taxon>Bacillales</taxon>
        <taxon>Paenibacillaceae</taxon>
        <taxon>Paenibacillus</taxon>
    </lineage>
</organism>
<dbReference type="SUPFAM" id="SSF51905">
    <property type="entry name" value="FAD/NAD(P)-binding domain"/>
    <property type="match status" value="1"/>
</dbReference>
<dbReference type="InterPro" id="IPR036188">
    <property type="entry name" value="FAD/NAD-bd_sf"/>
</dbReference>
<protein>
    <submittedName>
        <fullName evidence="2">NAD(P)/FAD-dependent oxidoreductase</fullName>
        <ecNumber evidence="2">1.-.-.-</ecNumber>
    </submittedName>
</protein>
<dbReference type="Pfam" id="PF01494">
    <property type="entry name" value="FAD_binding_3"/>
    <property type="match status" value="1"/>
</dbReference>
<evidence type="ECO:0000313" key="3">
    <source>
        <dbReference type="Proteomes" id="UP001589747"/>
    </source>
</evidence>
<keyword evidence="2" id="KW-0560">Oxidoreductase</keyword>
<dbReference type="InterPro" id="IPR011777">
    <property type="entry name" value="Geranylgeranyl_Rdtase_fam"/>
</dbReference>
<sequence>MNSADVAIVGAGPAGSAAARMLAAQGLRVVILEAQRHPRRKPCGESVNPGAVETLARMGLPPAACYPGDQVSIRGWRLHYGRSLLQAKFPKALVGMSCPRDQLDQWLASEAVRAGAKLLEGACVEGLLREGARTCGVTYRLASGRTCELRTSLVIGADGLRSRVARAAGLNRSGQLKKASFAFHVEASAELGDMIELHLQKGIVVGLAPVGRGLANMTIGVTGEHARHAAGRTEAFIRETTRGMPYLTDKLASAKPVDDVLACGPFDRPNAAAAPGLMLIGDAAGYYDPLTGQGIYKALRSAELAVPLALAALRSGLDWPLQQYSIRLRDEFAASGRLQRMIEYGTRHPLLFRGALGGLRWNRRLRERMTASIADIGHEHEDRD</sequence>
<dbReference type="PRINTS" id="PR00420">
    <property type="entry name" value="RNGMNOXGNASE"/>
</dbReference>
<proteinExistence type="predicted"/>
<reference evidence="2 3" key="1">
    <citation type="submission" date="2024-09" db="EMBL/GenBank/DDBJ databases">
        <authorList>
            <person name="Sun Q."/>
            <person name="Mori K."/>
        </authorList>
    </citation>
    <scope>NUCLEOTIDE SEQUENCE [LARGE SCALE GENOMIC DNA]</scope>
    <source>
        <strain evidence="2 3">TISTR 2452</strain>
    </source>
</reference>
<accession>A0ABV5KZ68</accession>
<dbReference type="PANTHER" id="PTHR42685:SF22">
    <property type="entry name" value="CONDITIONED MEDIUM FACTOR RECEPTOR 1"/>
    <property type="match status" value="1"/>
</dbReference>
<dbReference type="InterPro" id="IPR050407">
    <property type="entry name" value="Geranylgeranyl_reductase"/>
</dbReference>
<keyword evidence="3" id="KW-1185">Reference proteome</keyword>
<dbReference type="EMBL" id="JBHMDO010000048">
    <property type="protein sequence ID" value="MFB9330484.1"/>
    <property type="molecule type" value="Genomic_DNA"/>
</dbReference>
<dbReference type="InterPro" id="IPR002938">
    <property type="entry name" value="FAD-bd"/>
</dbReference>
<dbReference type="Gene3D" id="3.50.50.60">
    <property type="entry name" value="FAD/NAD(P)-binding domain"/>
    <property type="match status" value="1"/>
</dbReference>
<comment type="caution">
    <text evidence="2">The sequence shown here is derived from an EMBL/GenBank/DDBJ whole genome shotgun (WGS) entry which is preliminary data.</text>
</comment>
<dbReference type="EC" id="1.-.-.-" evidence="2"/>
<evidence type="ECO:0000313" key="2">
    <source>
        <dbReference type="EMBL" id="MFB9330484.1"/>
    </source>
</evidence>